<dbReference type="EMBL" id="JAYKBV010000015">
    <property type="protein sequence ID" value="MEB3041115.1"/>
    <property type="molecule type" value="Genomic_DNA"/>
</dbReference>
<dbReference type="Proteomes" id="UP001324270">
    <property type="component" value="Unassembled WGS sequence"/>
</dbReference>
<reference evidence="2 4" key="3">
    <citation type="submission" date="2023-12" db="EMBL/GenBank/DDBJ databases">
        <title>Genomic sequences of Capnocytophaga and Parvimonas strains.</title>
        <authorList>
            <person name="Watt R.M."/>
            <person name="Wang M."/>
            <person name="Yang T."/>
            <person name="Tong W.M."/>
        </authorList>
    </citation>
    <scope>NUCLEOTIDE SEQUENCE [LARGE SCALE GENOMIC DNA]</scope>
    <source>
        <strain evidence="2 4">CCUG 13156</strain>
    </source>
</reference>
<dbReference type="Proteomes" id="UP000217250">
    <property type="component" value="Chromosome"/>
</dbReference>
<dbReference type="InterPro" id="IPR043741">
    <property type="entry name" value="DUF5686"/>
</dbReference>
<protein>
    <submittedName>
        <fullName evidence="2">DUF5686 family protein</fullName>
    </submittedName>
</protein>
<reference evidence="1" key="1">
    <citation type="journal article" date="2017" name="Genome Announc.">
        <title>Twelve Complete Reference Genomes of Clinical Isolates in the Capnocytophaga Genus.</title>
        <authorList>
            <person name="Villarma A."/>
            <person name="Gulvik C.A."/>
            <person name="Rowe L.A."/>
            <person name="Sheth M."/>
            <person name="Juieng P."/>
            <person name="Nicholson A.C."/>
            <person name="Loparev V.N."/>
            <person name="McQuiston J.R."/>
        </authorList>
    </citation>
    <scope>NUCLEOTIDE SEQUENCE</scope>
    <source>
        <strain evidence="1">H1496</strain>
    </source>
</reference>
<accession>A0A250FMN1</accession>
<dbReference type="EMBL" id="CP022386">
    <property type="protein sequence ID" value="ATA86353.1"/>
    <property type="molecule type" value="Genomic_DNA"/>
</dbReference>
<dbReference type="KEGG" id="cgh:CGC50_03760"/>
<dbReference type="OrthoDB" id="983143at2"/>
<dbReference type="AlphaFoldDB" id="A0A250FMN1"/>
<dbReference type="GeneID" id="84807677"/>
<organism evidence="1 3">
    <name type="scientific">Capnocytophaga gingivalis</name>
    <dbReference type="NCBI Taxonomy" id="1017"/>
    <lineage>
        <taxon>Bacteria</taxon>
        <taxon>Pseudomonadati</taxon>
        <taxon>Bacteroidota</taxon>
        <taxon>Flavobacteriia</taxon>
        <taxon>Flavobacteriales</taxon>
        <taxon>Flavobacteriaceae</taxon>
        <taxon>Capnocytophaga</taxon>
    </lineage>
</organism>
<dbReference type="RefSeq" id="WP_095909743.1">
    <property type="nucleotide sequence ID" value="NZ_CAUVLU010000001.1"/>
</dbReference>
<dbReference type="InterPro" id="IPR008969">
    <property type="entry name" value="CarboxyPept-like_regulatory"/>
</dbReference>
<evidence type="ECO:0000313" key="4">
    <source>
        <dbReference type="Proteomes" id="UP001324270"/>
    </source>
</evidence>
<dbReference type="Pfam" id="PF18939">
    <property type="entry name" value="DUF5686"/>
    <property type="match status" value="2"/>
</dbReference>
<evidence type="ECO:0000313" key="1">
    <source>
        <dbReference type="EMBL" id="ATA86353.1"/>
    </source>
</evidence>
<keyword evidence="4" id="KW-1185">Reference proteome</keyword>
<dbReference type="Gene3D" id="2.60.40.1120">
    <property type="entry name" value="Carboxypeptidase-like, regulatory domain"/>
    <property type="match status" value="1"/>
</dbReference>
<sequence>MMLHRKIFVITLLLFLGGGLFVQAQTRVSGQVIDEQGEPIPFANVIFKNTHIGTACDENGKFSLFSQKNYTTIEVSSVGFTTKEVKLKGHDTEKLKIVLAIEELEALVFVEKPKKNLSKKENPAYPILQKIWANKHKNILTQTKAYQYKRYETVELGLNNLDSVFLKKALQSEYKEIRNILSEKKYKQYFSMPMYLREEVSQVYGDNLRKLQRTDIEAERTQGVIQTGFGLERFTRNFREFDVYDNSFYLLDKTFVSPLSEYGYGVYAYVLNDTIRRDGRELYSIYFFPKQDQDLLFKGNFKVDSKTYAITSIQMYTIKEASLNFVRNLSVEKEYQWVNDSLLLPKRDYYEGDFTVLTKSEEEKGMYVKKNVTYSDYLLNAPKEEAFYLATVEKYKTNQFFQPQTYWNKMSDGDSLMTKTQNLIRRVGDNRRIKGISDALNIVTSGYIPIGKYIQFGSLWESFTNNDVEKNRFRFGLRSFVSNDDRFRTYLYGAYGTLDKKFKYGMSAKYLLFYKPRVVIGGLYQNDYSQLGSMLQKDDARLDLKNASNFLLARGENYYLTQNKRIQGVADIGLFKSNLHITLSGTYQQMKSADPDHFSIGYRSPEGGVFDKYSDANASLTLTYTPTRNVYGYGVEQFYGKNIFPTFRAKYTKGFSGIRNSQFDYSRLEGMIHYPQPLWSIGILHTVVEGGKVFGAVPLPLLTPTPANQTYATSQREFNRTFQLLDYYDFVTDAYINVYAEHHFNGFLLNRLPLIKKTKWRSLLLARMAYGTLRDENKVVSASNIYYNAPEKLYWEYGFGIENIGIGNFRPIRVDFIWRSSFNDRNGVKNPYFGIRFGIKPEF</sequence>
<evidence type="ECO:0000313" key="2">
    <source>
        <dbReference type="EMBL" id="MEB3041115.1"/>
    </source>
</evidence>
<proteinExistence type="predicted"/>
<evidence type="ECO:0000313" key="3">
    <source>
        <dbReference type="Proteomes" id="UP000217250"/>
    </source>
</evidence>
<reference evidence="3" key="2">
    <citation type="submission" date="2017-06" db="EMBL/GenBank/DDBJ databases">
        <title>Capnocytophaga spp. assemblies.</title>
        <authorList>
            <person name="Gulvik C.A."/>
        </authorList>
    </citation>
    <scope>NUCLEOTIDE SEQUENCE [LARGE SCALE GENOMIC DNA]</scope>
    <source>
        <strain evidence="3">H1496</strain>
    </source>
</reference>
<dbReference type="Pfam" id="PF13715">
    <property type="entry name" value="CarbopepD_reg_2"/>
    <property type="match status" value="1"/>
</dbReference>
<name>A0A250FMN1_9FLAO</name>
<dbReference type="SUPFAM" id="SSF49464">
    <property type="entry name" value="Carboxypeptidase regulatory domain-like"/>
    <property type="match status" value="1"/>
</dbReference>
<gene>
    <name evidence="1" type="ORF">CGC50_03760</name>
    <name evidence="2" type="ORF">VJJ49_10505</name>
</gene>